<evidence type="ECO:0000256" key="2">
    <source>
        <dbReference type="ARBA" id="ARBA00023125"/>
    </source>
</evidence>
<comment type="caution">
    <text evidence="5">The sequence shown here is derived from an EMBL/GenBank/DDBJ whole genome shotgun (WGS) entry which is preliminary data.</text>
</comment>
<dbReference type="PROSITE" id="PS50949">
    <property type="entry name" value="HTH_GNTR"/>
    <property type="match status" value="1"/>
</dbReference>
<keyword evidence="2" id="KW-0238">DNA-binding</keyword>
<evidence type="ECO:0000313" key="5">
    <source>
        <dbReference type="EMBL" id="KUO95782.1"/>
    </source>
</evidence>
<keyword evidence="3" id="KW-0804">Transcription</keyword>
<evidence type="ECO:0000256" key="3">
    <source>
        <dbReference type="ARBA" id="ARBA00023163"/>
    </source>
</evidence>
<evidence type="ECO:0000259" key="4">
    <source>
        <dbReference type="PROSITE" id="PS50949"/>
    </source>
</evidence>
<protein>
    <submittedName>
        <fullName evidence="5">GntR family transcriptional regulator</fullName>
    </submittedName>
</protein>
<keyword evidence="1" id="KW-0805">Transcription regulation</keyword>
<dbReference type="RefSeq" id="WP_067716294.1">
    <property type="nucleotide sequence ID" value="NZ_LPVJ01000037.1"/>
</dbReference>
<accession>A0A101XQR7</accession>
<dbReference type="Gene3D" id="1.10.10.10">
    <property type="entry name" value="Winged helix-like DNA-binding domain superfamily/Winged helix DNA-binding domain"/>
    <property type="match status" value="1"/>
</dbReference>
<proteinExistence type="predicted"/>
<keyword evidence="6" id="KW-1185">Reference proteome</keyword>
<dbReference type="AlphaFoldDB" id="A0A101XQR7"/>
<reference evidence="5 6" key="1">
    <citation type="submission" date="2015-12" db="EMBL/GenBank/DDBJ databases">
        <title>Draft genome sequence of Acidibacillus ferrooxidans ITV001, isolated from a chalcopyrite acid mine drainage site in Brazil.</title>
        <authorList>
            <person name="Dall'Agnol H."/>
            <person name="Nancucheo I."/>
            <person name="Johnson B."/>
            <person name="Oliveira R."/>
            <person name="Leite L."/>
            <person name="Pylro V."/>
            <person name="Nunes G.L."/>
            <person name="Tzotzos G."/>
            <person name="Fernandes G.R."/>
            <person name="Dutra J."/>
            <person name="Orellana S.C."/>
            <person name="Oliveira G."/>
        </authorList>
    </citation>
    <scope>NUCLEOTIDE SEQUENCE [LARGE SCALE GENOMIC DNA]</scope>
    <source>
        <strain evidence="6">ITV01</strain>
    </source>
</reference>
<dbReference type="PANTHER" id="PTHR38445:SF9">
    <property type="entry name" value="HTH-TYPE TRANSCRIPTIONAL REPRESSOR YTRA"/>
    <property type="match status" value="1"/>
</dbReference>
<dbReference type="InterPro" id="IPR000524">
    <property type="entry name" value="Tscrpt_reg_HTH_GntR"/>
</dbReference>
<dbReference type="InterPro" id="IPR036390">
    <property type="entry name" value="WH_DNA-bd_sf"/>
</dbReference>
<name>A0A101XQR7_9BACL</name>
<dbReference type="PRINTS" id="PR00035">
    <property type="entry name" value="HTHGNTR"/>
</dbReference>
<feature type="domain" description="HTH gntR-type" evidence="4">
    <location>
        <begin position="11"/>
        <end position="79"/>
    </location>
</feature>
<organism evidence="5 6">
    <name type="scientific">Ferroacidibacillus organovorans</name>
    <dbReference type="NCBI Taxonomy" id="1765683"/>
    <lineage>
        <taxon>Bacteria</taxon>
        <taxon>Bacillati</taxon>
        <taxon>Bacillota</taxon>
        <taxon>Bacilli</taxon>
        <taxon>Bacillales</taxon>
        <taxon>Alicyclobacillaceae</taxon>
        <taxon>Ferroacidibacillus</taxon>
    </lineage>
</organism>
<dbReference type="EMBL" id="LPVJ01000037">
    <property type="protein sequence ID" value="KUO95782.1"/>
    <property type="molecule type" value="Genomic_DNA"/>
</dbReference>
<sequence length="319" mass="36089">MDTALIRKNGIPLYVQVKNNILADIQSGLRKPGDQLPTERELSERLSVSRNTVSQAYQDLEADGILVSIQGRGTFICDRDDKVRFENRRDLLSKVIDVAIEEGLQLGFSIEEFVDIATKRAQQKAALLHDVQVVFIECNREQVEYFSRKLEFGGVHITPLLLEELKDASQKEQSILERARLVITTFFHLDEVQQIIGSSQQVIAVSLDPELETIVKVARIPQEKRVGLICKSDNFAGKVLNALRQARLDELRISILTDADAERVKAFVSSQDALIVSPGRRREIEAYCKRKQHVIEFVFQPDVASINLLRAALADTFRH</sequence>
<dbReference type="InterPro" id="IPR036388">
    <property type="entry name" value="WH-like_DNA-bd_sf"/>
</dbReference>
<dbReference type="Pfam" id="PF00392">
    <property type="entry name" value="GntR"/>
    <property type="match status" value="1"/>
</dbReference>
<dbReference type="SMART" id="SM00345">
    <property type="entry name" value="HTH_GNTR"/>
    <property type="match status" value="1"/>
</dbReference>
<dbReference type="CDD" id="cd07377">
    <property type="entry name" value="WHTH_GntR"/>
    <property type="match status" value="1"/>
</dbReference>
<dbReference type="Proteomes" id="UP000053557">
    <property type="component" value="Unassembled WGS sequence"/>
</dbReference>
<dbReference type="GO" id="GO:0003700">
    <property type="term" value="F:DNA-binding transcription factor activity"/>
    <property type="evidence" value="ECO:0007669"/>
    <property type="project" value="InterPro"/>
</dbReference>
<gene>
    <name evidence="5" type="ORF">ATW55_05455</name>
</gene>
<dbReference type="SUPFAM" id="SSF46785">
    <property type="entry name" value="Winged helix' DNA-binding domain"/>
    <property type="match status" value="1"/>
</dbReference>
<dbReference type="OrthoDB" id="9802328at2"/>
<evidence type="ECO:0000313" key="6">
    <source>
        <dbReference type="Proteomes" id="UP000053557"/>
    </source>
</evidence>
<dbReference type="PANTHER" id="PTHR38445">
    <property type="entry name" value="HTH-TYPE TRANSCRIPTIONAL REPRESSOR YTRA"/>
    <property type="match status" value="1"/>
</dbReference>
<dbReference type="GO" id="GO:0003677">
    <property type="term" value="F:DNA binding"/>
    <property type="evidence" value="ECO:0007669"/>
    <property type="project" value="UniProtKB-KW"/>
</dbReference>
<evidence type="ECO:0000256" key="1">
    <source>
        <dbReference type="ARBA" id="ARBA00023015"/>
    </source>
</evidence>